<protein>
    <submittedName>
        <fullName evidence="1">Uncharacterized protein</fullName>
    </submittedName>
</protein>
<comment type="caution">
    <text evidence="1">The sequence shown here is derived from an EMBL/GenBank/DDBJ whole genome shotgun (WGS) entry which is preliminary data.</text>
</comment>
<reference evidence="1" key="1">
    <citation type="submission" date="2024-09" db="EMBL/GenBank/DDBJ databases">
        <title>Black Yeasts Isolated from many extreme environments.</title>
        <authorList>
            <person name="Coleine C."/>
            <person name="Stajich J.E."/>
            <person name="Selbmann L."/>
        </authorList>
    </citation>
    <scope>NUCLEOTIDE SEQUENCE</scope>
    <source>
        <strain evidence="1">CCFEE 5737</strain>
    </source>
</reference>
<feature type="non-terminal residue" evidence="1">
    <location>
        <position position="302"/>
    </location>
</feature>
<keyword evidence="2" id="KW-1185">Reference proteome</keyword>
<dbReference type="EMBL" id="JAWDJW010002657">
    <property type="protein sequence ID" value="KAK3077627.1"/>
    <property type="molecule type" value="Genomic_DNA"/>
</dbReference>
<accession>A0ACC3DM10</accession>
<evidence type="ECO:0000313" key="1">
    <source>
        <dbReference type="EMBL" id="KAK3077627.1"/>
    </source>
</evidence>
<dbReference type="Proteomes" id="UP001186974">
    <property type="component" value="Unassembled WGS sequence"/>
</dbReference>
<sequence length="302" mass="32573">MARGIEGNEIPTPKPPPTLKSKTSSQSDKNKGQKSILGFFGKKPDADRTPTTTTNGSTKPTLTKSTPSLRASNSNPTPAPSSDVPDPPSSIVGSSQETSGKNKENGLPSPITPASAHADGVRKEAPDKSSPSRKAKKAVSYAESESEDEEVLRQLSVSKTNGRAAKRRKVSVEGSEDEFGVDAEMEEAMADDDDNMDDFIAPDDSDENVRPQKRKRHSSIKTSKLLKAASPVPPPPAESDDDMGTPTESTAQQWKYDPENPVTEYTAPKQNSTKKNTTGNKKEKAHKTAPELRHPWLADVRD</sequence>
<name>A0ACC3DM10_9PEZI</name>
<gene>
    <name evidence="1" type="ORF">LTS18_009731</name>
</gene>
<proteinExistence type="predicted"/>
<organism evidence="1 2">
    <name type="scientific">Coniosporium uncinatum</name>
    <dbReference type="NCBI Taxonomy" id="93489"/>
    <lineage>
        <taxon>Eukaryota</taxon>
        <taxon>Fungi</taxon>
        <taxon>Dikarya</taxon>
        <taxon>Ascomycota</taxon>
        <taxon>Pezizomycotina</taxon>
        <taxon>Dothideomycetes</taxon>
        <taxon>Dothideomycetes incertae sedis</taxon>
        <taxon>Coniosporium</taxon>
    </lineage>
</organism>
<evidence type="ECO:0000313" key="2">
    <source>
        <dbReference type="Proteomes" id="UP001186974"/>
    </source>
</evidence>